<dbReference type="GeneID" id="72468772"/>
<comment type="caution">
    <text evidence="2">The sequence shown here is derived from an EMBL/GenBank/DDBJ whole genome shotgun (WGS) entry which is preliminary data.</text>
</comment>
<feature type="transmembrane region" description="Helical" evidence="1">
    <location>
        <begin position="59"/>
        <end position="80"/>
    </location>
</feature>
<name>A0A9R1C899_9BACT</name>
<dbReference type="RefSeq" id="WP_223930073.1">
    <property type="nucleotide sequence ID" value="NZ_BPTU01000004.1"/>
</dbReference>
<evidence type="ECO:0000313" key="2">
    <source>
        <dbReference type="EMBL" id="GJG57869.1"/>
    </source>
</evidence>
<dbReference type="EMBL" id="BPUB01000001">
    <property type="protein sequence ID" value="GJG57869.1"/>
    <property type="molecule type" value="Genomic_DNA"/>
</dbReference>
<keyword evidence="1" id="KW-0812">Transmembrane</keyword>
<dbReference type="AlphaFoldDB" id="A0A9R1C899"/>
<keyword evidence="3" id="KW-1185">Reference proteome</keyword>
<dbReference type="Proteomes" id="UP000825483">
    <property type="component" value="Unassembled WGS sequence"/>
</dbReference>
<reference evidence="2" key="1">
    <citation type="journal article" date="2022" name="Int. J. Syst. Evol. Microbiol.">
        <title>Prevotella lacticifex sp. nov., isolated from the rumen of cows.</title>
        <authorList>
            <person name="Shinkai T."/>
            <person name="Ikeyama N."/>
            <person name="Kumagai M."/>
            <person name="Ohmori H."/>
            <person name="Sakamoto M."/>
            <person name="Ohkuma M."/>
            <person name="Mitsumori M."/>
        </authorList>
    </citation>
    <scope>NUCLEOTIDE SEQUENCE</scope>
    <source>
        <strain evidence="2">R5076</strain>
    </source>
</reference>
<evidence type="ECO:0000256" key="1">
    <source>
        <dbReference type="SAM" id="Phobius"/>
    </source>
</evidence>
<protein>
    <submittedName>
        <fullName evidence="2">Uncharacterized protein</fullName>
    </submittedName>
</protein>
<accession>A0A9R1C899</accession>
<evidence type="ECO:0000313" key="3">
    <source>
        <dbReference type="Proteomes" id="UP000825483"/>
    </source>
</evidence>
<organism evidence="2 3">
    <name type="scientific">Prevotella lacticifex</name>
    <dbReference type="NCBI Taxonomy" id="2854755"/>
    <lineage>
        <taxon>Bacteria</taxon>
        <taxon>Pseudomonadati</taxon>
        <taxon>Bacteroidota</taxon>
        <taxon>Bacteroidia</taxon>
        <taxon>Bacteroidales</taxon>
        <taxon>Prevotellaceae</taxon>
        <taxon>Prevotella</taxon>
    </lineage>
</organism>
<keyword evidence="1" id="KW-0472">Membrane</keyword>
<sequence length="194" mass="22760">MARFYIPALAKGYVIFDEAINIRLYPSFYTPFYPIEIWIWQNYVVTLQSNNNQLKTKTIMNGLIILFCLAILAFNVYLLYLQIRMSNDIHAMRYLFTTLFKEEVKKKVTEENIRKTKEAQKPVIAAPGINTPDPTKPSPSKNDVDEFLDEIHSYKKENKVVDKKWLNDLINKYNANFNEDFSQYLSLSKDITLP</sequence>
<proteinExistence type="predicted"/>
<keyword evidence="1" id="KW-1133">Transmembrane helix</keyword>
<gene>
    <name evidence="2" type="ORF">PRLR5076_07200</name>
</gene>